<dbReference type="OrthoDB" id="1091676at2"/>
<dbReference type="Proteomes" id="UP000015993">
    <property type="component" value="Unassembled WGS sequence"/>
</dbReference>
<evidence type="ECO:0000313" key="2">
    <source>
        <dbReference type="EMBL" id="EHG23110.1"/>
    </source>
</evidence>
<keyword evidence="3" id="KW-1185">Reference proteome</keyword>
<dbReference type="eggNOG" id="COG1123">
    <property type="taxonomic scope" value="Bacteria"/>
</dbReference>
<comment type="caution">
    <text evidence="2">The sequence shown here is derived from an EMBL/GenBank/DDBJ whole genome shotgun (WGS) entry which is preliminary data.</text>
</comment>
<dbReference type="Pfam" id="PF14491">
    <property type="entry name" value="DUF4435"/>
    <property type="match status" value="1"/>
</dbReference>
<dbReference type="EMBL" id="ACZK01000016">
    <property type="protein sequence ID" value="EHG23110.1"/>
    <property type="molecule type" value="Genomic_DNA"/>
</dbReference>
<dbReference type="PATRIC" id="fig|679199.3.peg.938"/>
<gene>
    <name evidence="2" type="ORF">HMPREF9332_00862</name>
</gene>
<accession>G5GBB1</accession>
<evidence type="ECO:0000259" key="1">
    <source>
        <dbReference type="Pfam" id="PF14491"/>
    </source>
</evidence>
<protein>
    <recommendedName>
        <fullName evidence="1">DUF4435 domain-containing protein</fullName>
    </recommendedName>
</protein>
<dbReference type="AlphaFoldDB" id="G5GBB1"/>
<evidence type="ECO:0000313" key="3">
    <source>
        <dbReference type="Proteomes" id="UP000015993"/>
    </source>
</evidence>
<dbReference type="InterPro" id="IPR029492">
    <property type="entry name" value="DUF4435"/>
</dbReference>
<organism evidence="2 3">
    <name type="scientific">Alloprevotella rava F0323</name>
    <dbReference type="NCBI Taxonomy" id="679199"/>
    <lineage>
        <taxon>Bacteria</taxon>
        <taxon>Pseudomonadati</taxon>
        <taxon>Bacteroidota</taxon>
        <taxon>Bacteroidia</taxon>
        <taxon>Bacteroidales</taxon>
        <taxon>Prevotellaceae</taxon>
        <taxon>Alloprevotella</taxon>
    </lineage>
</organism>
<feature type="domain" description="DUF4435" evidence="1">
    <location>
        <begin position="28"/>
        <end position="273"/>
    </location>
</feature>
<sequence>MARRLSQNLNSAYIEAMNRLQSKRDRKKIVAYVESYNDVFFWSTLLRPLETERYYFEVMLPSRTNLSKGKKEALANELGPRLGAYMIACVDADYDYLMQGTTLVSKEICENPYVFHTYVYAIENFQCYAPALHNVCVMATLNDRRLFDFETFLQLYSEIIWPLFAWNIWCYRYGGYKEFSMLDFYHIIEIYQLDYYHPERTLETLRHRVNQKIARLQKRFPEGRQTYKPLCAELLRLGITPQTTYLYMRGHDLFKGLVAPMLNGVCEVLRREKENEIRRLAVHSVQAQNELASYQHSIGLVEEMLRKHTTYTDCPEYQRVQEDIKALLNQFEHTEKTE</sequence>
<dbReference type="STRING" id="679199.HMPREF9332_00862"/>
<dbReference type="RefSeq" id="WP_009347288.1">
    <property type="nucleotide sequence ID" value="NZ_JH376829.1"/>
</dbReference>
<proteinExistence type="predicted"/>
<name>G5GBB1_9BACT</name>
<dbReference type="HOGENOM" id="CLU_808550_0_0_10"/>
<reference evidence="2 3" key="1">
    <citation type="submission" date="2011-08" db="EMBL/GenBank/DDBJ databases">
        <title>The Genome Sequence of Prevotella sp. oral taxon 302 str. F0323.</title>
        <authorList>
            <consortium name="The Broad Institute Genome Sequencing Platform"/>
            <person name="Earl A."/>
            <person name="Ward D."/>
            <person name="Feldgarden M."/>
            <person name="Gevers D."/>
            <person name="Izard J."/>
            <person name="Blanton J.M."/>
            <person name="Baranova O.V."/>
            <person name="Tanner A.C."/>
            <person name="Dewhirst F.E."/>
            <person name="Young S.K."/>
            <person name="Zeng Q."/>
            <person name="Gargeya S."/>
            <person name="Fitzgerald M."/>
            <person name="Haas B."/>
            <person name="Abouelleil A."/>
            <person name="Alvarado L."/>
            <person name="Arachchi H.M."/>
            <person name="Berlin A."/>
            <person name="Brown A."/>
            <person name="Chapman S.B."/>
            <person name="Chen Z."/>
            <person name="Dunbar C."/>
            <person name="Freedman E."/>
            <person name="Gearin G."/>
            <person name="Gellesch M."/>
            <person name="Goldberg J."/>
            <person name="Griggs A."/>
            <person name="Gujja S."/>
            <person name="Heiman D."/>
            <person name="Howarth C."/>
            <person name="Larson L."/>
            <person name="Lui A."/>
            <person name="MacDonald P.J.P."/>
            <person name="Montmayeur A."/>
            <person name="Murphy C."/>
            <person name="Neiman D."/>
            <person name="Pearson M."/>
            <person name="Priest M."/>
            <person name="Roberts A."/>
            <person name="Saif S."/>
            <person name="Shea T."/>
            <person name="Shenoy N."/>
            <person name="Sisk P."/>
            <person name="Stolte C."/>
            <person name="Sykes S."/>
            <person name="Wortman J."/>
            <person name="Nusbaum C."/>
            <person name="Birren B."/>
        </authorList>
    </citation>
    <scope>NUCLEOTIDE SEQUENCE [LARGE SCALE GENOMIC DNA]</scope>
    <source>
        <strain evidence="2 3">F0323</strain>
    </source>
</reference>